<protein>
    <submittedName>
        <fullName evidence="1">Uncharacterized protein</fullName>
    </submittedName>
</protein>
<proteinExistence type="predicted"/>
<reference evidence="1" key="1">
    <citation type="submission" date="2018-05" db="EMBL/GenBank/DDBJ databases">
        <authorList>
            <person name="Lanie J.A."/>
            <person name="Ng W.-L."/>
            <person name="Kazmierczak K.M."/>
            <person name="Andrzejewski T.M."/>
            <person name="Davidsen T.M."/>
            <person name="Wayne K.J."/>
            <person name="Tettelin H."/>
            <person name="Glass J.I."/>
            <person name="Rusch D."/>
            <person name="Podicherti R."/>
            <person name="Tsui H.-C.T."/>
            <person name="Winkler M.E."/>
        </authorList>
    </citation>
    <scope>NUCLEOTIDE SEQUENCE</scope>
</reference>
<dbReference type="EMBL" id="UINC01165393">
    <property type="protein sequence ID" value="SVD66757.1"/>
    <property type="molecule type" value="Genomic_DNA"/>
</dbReference>
<organism evidence="1">
    <name type="scientific">marine metagenome</name>
    <dbReference type="NCBI Taxonomy" id="408172"/>
    <lineage>
        <taxon>unclassified sequences</taxon>
        <taxon>metagenomes</taxon>
        <taxon>ecological metagenomes</taxon>
    </lineage>
</organism>
<feature type="non-terminal residue" evidence="1">
    <location>
        <position position="34"/>
    </location>
</feature>
<name>A0A382X6C1_9ZZZZ</name>
<dbReference type="AlphaFoldDB" id="A0A382X6C1"/>
<accession>A0A382X6C1</accession>
<sequence>MGRLIVFPCALLFLIAPQVQAETFSEQLRSLVDT</sequence>
<gene>
    <name evidence="1" type="ORF">METZ01_LOCUS419611</name>
</gene>
<evidence type="ECO:0000313" key="1">
    <source>
        <dbReference type="EMBL" id="SVD66757.1"/>
    </source>
</evidence>